<accession>A0ABQ1N269</accession>
<protein>
    <submittedName>
        <fullName evidence="1">Uncharacterized protein</fullName>
    </submittedName>
</protein>
<reference evidence="2" key="1">
    <citation type="journal article" date="2019" name="Int. J. Syst. Evol. Microbiol.">
        <title>The Global Catalogue of Microorganisms (GCM) 10K type strain sequencing project: providing services to taxonomists for standard genome sequencing and annotation.</title>
        <authorList>
            <consortium name="The Broad Institute Genomics Platform"/>
            <consortium name="The Broad Institute Genome Sequencing Center for Infectious Disease"/>
            <person name="Wu L."/>
            <person name="Ma J."/>
        </authorList>
    </citation>
    <scope>NUCLEOTIDE SEQUENCE [LARGE SCALE GENOMIC DNA]</scope>
    <source>
        <strain evidence="2">CGMCC 1.10832</strain>
    </source>
</reference>
<gene>
    <name evidence="1" type="ORF">GCM10011506_38570</name>
</gene>
<proteinExistence type="predicted"/>
<evidence type="ECO:0000313" key="1">
    <source>
        <dbReference type="EMBL" id="GGC49258.1"/>
    </source>
</evidence>
<sequence length="126" mass="14642">MKDWVKILKAYHEGKFDRYFYGLTPRLIVGACQVPIGVPFENDIIAYNVTEKIFKEMRKYNKDGLIVSSNQCDIHKGPVMRFIEADWTESSIGTSFDKIWNRYSDEIIAGNFGISSYDRQILNTIF</sequence>
<name>A0ABQ1N269_9BACT</name>
<dbReference type="RefSeq" id="WP_188466719.1">
    <property type="nucleotide sequence ID" value="NZ_BAABHU010000014.1"/>
</dbReference>
<comment type="caution">
    <text evidence="1">The sequence shown here is derived from an EMBL/GenBank/DDBJ whole genome shotgun (WGS) entry which is preliminary data.</text>
</comment>
<dbReference type="Proteomes" id="UP000636010">
    <property type="component" value="Unassembled WGS sequence"/>
</dbReference>
<keyword evidence="2" id="KW-1185">Reference proteome</keyword>
<evidence type="ECO:0000313" key="2">
    <source>
        <dbReference type="Proteomes" id="UP000636010"/>
    </source>
</evidence>
<organism evidence="1 2">
    <name type="scientific">Marivirga lumbricoides</name>
    <dbReference type="NCBI Taxonomy" id="1046115"/>
    <lineage>
        <taxon>Bacteria</taxon>
        <taxon>Pseudomonadati</taxon>
        <taxon>Bacteroidota</taxon>
        <taxon>Cytophagia</taxon>
        <taxon>Cytophagales</taxon>
        <taxon>Marivirgaceae</taxon>
        <taxon>Marivirga</taxon>
    </lineage>
</organism>
<dbReference type="EMBL" id="BMEC01000014">
    <property type="protein sequence ID" value="GGC49258.1"/>
    <property type="molecule type" value="Genomic_DNA"/>
</dbReference>